<dbReference type="Proteomes" id="UP001165302">
    <property type="component" value="Unassembled WGS sequence"/>
</dbReference>
<organism evidence="1 2">
    <name type="scientific">Sphingobacterium bovistauri</name>
    <dbReference type="NCBI Taxonomy" id="2781959"/>
    <lineage>
        <taxon>Bacteria</taxon>
        <taxon>Pseudomonadati</taxon>
        <taxon>Bacteroidota</taxon>
        <taxon>Sphingobacteriia</taxon>
        <taxon>Sphingobacteriales</taxon>
        <taxon>Sphingobacteriaceae</taxon>
        <taxon>Sphingobacterium</taxon>
    </lineage>
</organism>
<sequence length="96" mass="11333">MFNTIHDRFHGLQILINDTEYTEIRLLGFEDDAIRNSWLVSVEATVYDHFGLDLNDAITYQGKHVGFGTWWLLQHTRGYRPFETVIKVGYMIKVRK</sequence>
<evidence type="ECO:0000313" key="2">
    <source>
        <dbReference type="Proteomes" id="UP001165302"/>
    </source>
</evidence>
<dbReference type="EMBL" id="JADEYP010000018">
    <property type="protein sequence ID" value="MCA5005620.1"/>
    <property type="molecule type" value="Genomic_DNA"/>
</dbReference>
<dbReference type="Pfam" id="PF11692">
    <property type="entry name" value="DUF3289"/>
    <property type="match status" value="1"/>
</dbReference>
<name>A0ABS7Z9R2_9SPHI</name>
<proteinExistence type="predicted"/>
<dbReference type="RefSeq" id="WP_225553545.1">
    <property type="nucleotide sequence ID" value="NZ_JADEYP010000018.1"/>
</dbReference>
<evidence type="ECO:0000313" key="1">
    <source>
        <dbReference type="EMBL" id="MCA5005620.1"/>
    </source>
</evidence>
<keyword evidence="2" id="KW-1185">Reference proteome</keyword>
<reference evidence="1" key="1">
    <citation type="submission" date="2020-10" db="EMBL/GenBank/DDBJ databases">
        <authorList>
            <person name="Lu T."/>
            <person name="Wang Q."/>
            <person name="Han X."/>
        </authorList>
    </citation>
    <scope>NUCLEOTIDE SEQUENCE</scope>
    <source>
        <strain evidence="1">WQ 366</strain>
    </source>
</reference>
<comment type="caution">
    <text evidence="1">The sequence shown here is derived from an EMBL/GenBank/DDBJ whole genome shotgun (WGS) entry which is preliminary data.</text>
</comment>
<accession>A0ABS7Z9R2</accession>
<protein>
    <submittedName>
        <fullName evidence="1">DUF3289 family protein</fullName>
    </submittedName>
</protein>
<dbReference type="InterPro" id="IPR017483">
    <property type="entry name" value="CHP03034"/>
</dbReference>
<gene>
    <name evidence="1" type="ORF">IPZ78_10695</name>
</gene>